<dbReference type="STRING" id="4615.A0A199VXC9"/>
<feature type="repeat" description="PPR" evidence="4">
    <location>
        <begin position="570"/>
        <end position="604"/>
    </location>
</feature>
<comment type="similarity">
    <text evidence="1">Belongs to the PPR family. P subfamily.</text>
</comment>
<dbReference type="InterPro" id="IPR002885">
    <property type="entry name" value="PPR_rpt"/>
</dbReference>
<dbReference type="Pfam" id="PF13041">
    <property type="entry name" value="PPR_2"/>
    <property type="match status" value="5"/>
</dbReference>
<dbReference type="Gene3D" id="1.25.40.10">
    <property type="entry name" value="Tetratricopeptide repeat domain"/>
    <property type="match status" value="5"/>
</dbReference>
<feature type="repeat" description="PPR" evidence="4">
    <location>
        <begin position="154"/>
        <end position="188"/>
    </location>
</feature>
<dbReference type="Proteomes" id="UP000092600">
    <property type="component" value="Unassembled WGS sequence"/>
</dbReference>
<dbReference type="AlphaFoldDB" id="A0A199VXC9"/>
<dbReference type="EMBL" id="LSRQ01000632">
    <property type="protein sequence ID" value="OAY81638.1"/>
    <property type="molecule type" value="Genomic_DNA"/>
</dbReference>
<comment type="caution">
    <text evidence="5">The sequence shown here is derived from an EMBL/GenBank/DDBJ whole genome shotgun (WGS) entry which is preliminary data.</text>
</comment>
<dbReference type="InterPro" id="IPR011990">
    <property type="entry name" value="TPR-like_helical_dom_sf"/>
</dbReference>
<feature type="repeat" description="PPR" evidence="4">
    <location>
        <begin position="189"/>
        <end position="219"/>
    </location>
</feature>
<evidence type="ECO:0000256" key="4">
    <source>
        <dbReference type="PROSITE-ProRule" id="PRU00708"/>
    </source>
</evidence>
<evidence type="ECO:0000313" key="5">
    <source>
        <dbReference type="EMBL" id="OAY81638.1"/>
    </source>
</evidence>
<accession>A0A199VXC9</accession>
<evidence type="ECO:0000313" key="6">
    <source>
        <dbReference type="Proteomes" id="UP000092600"/>
    </source>
</evidence>
<feature type="repeat" description="PPR" evidence="4">
    <location>
        <begin position="294"/>
        <end position="328"/>
    </location>
</feature>
<proteinExistence type="inferred from homology"/>
<keyword evidence="3" id="KW-0809">Transit peptide</keyword>
<organism evidence="5 6">
    <name type="scientific">Ananas comosus</name>
    <name type="common">Pineapple</name>
    <name type="synonym">Ananas ananas</name>
    <dbReference type="NCBI Taxonomy" id="4615"/>
    <lineage>
        <taxon>Eukaryota</taxon>
        <taxon>Viridiplantae</taxon>
        <taxon>Streptophyta</taxon>
        <taxon>Embryophyta</taxon>
        <taxon>Tracheophyta</taxon>
        <taxon>Spermatophyta</taxon>
        <taxon>Magnoliopsida</taxon>
        <taxon>Liliopsida</taxon>
        <taxon>Poales</taxon>
        <taxon>Bromeliaceae</taxon>
        <taxon>Bromelioideae</taxon>
        <taxon>Ananas</taxon>
    </lineage>
</organism>
<sequence length="677" mass="75195">MPPAITPKLPSSSSSSSSPLGDLLLSAALSKSPSSSSHSSNSSSSHSNSSFLSHINSLIRSSRFDAALSLLDSSAASLPPRLLLPACNALLAALRDADLPDHFRRLFDHLSRRRPSPLLDARSFNIAIHAFALWRRLPLSLRLFRRMSQVSAPDLCTYNSLLRALCINGRVRDAAEVFDEMRRSGPDPDAFTYRALVPALCRAFRVDDALRIFREMDRGVRPDTVVYNALLDGLLKVRRLDDACRLFEQMAADGVRASCCSHNILIHGLFRNGRPAAAFALFCDLKSKRGQFVDAVTYSIVIAQLCREKRAAEALDLAREMEERGLAIDLVTITSLLVGLHRSGRWELAEQLMKYVRDSSVLPSVLSWKANMEAAMRGPHDRGKDYTPMFPEFEGNLNDVVSLIGRKSCEDIEEEALSDEETKDEWSSSPYLDRLARKFESFDDPPTFTPLRGRRVQNMGTKSFDVDMVNTYLSIFLGKGKLSVACKLFEIFASSQKDATSYTYNSLMSSFVKKGYLKEAWAVLQEMGDKLCPSDIATYNVVIQGLGKTGKAELASSVLDQLLKKGGYLDIVMYNTLINALGKGGKIDEANQLFKQMIGSGVNPDVITFNTLIEVHAKAGRVREAYKFLRKMLAAGCSPNHVTDTILDFLEKEIEKSQHEKASIVRQNAEFNKDFSV</sequence>
<dbReference type="PANTHER" id="PTHR47936:SF1">
    <property type="entry name" value="PENTATRICOPEPTIDE REPEAT-CONTAINING PROTEIN GUN1, CHLOROPLASTIC"/>
    <property type="match status" value="1"/>
</dbReference>
<dbReference type="PROSITE" id="PS51375">
    <property type="entry name" value="PPR"/>
    <property type="match status" value="9"/>
</dbReference>
<feature type="repeat" description="PPR" evidence="4">
    <location>
        <begin position="605"/>
        <end position="639"/>
    </location>
</feature>
<dbReference type="NCBIfam" id="TIGR00756">
    <property type="entry name" value="PPR"/>
    <property type="match status" value="9"/>
</dbReference>
<dbReference type="GO" id="GO:0031930">
    <property type="term" value="P:mitochondria-nucleus signaling pathway"/>
    <property type="evidence" value="ECO:0007669"/>
    <property type="project" value="TreeGrafter"/>
</dbReference>
<feature type="repeat" description="PPR" evidence="4">
    <location>
        <begin position="329"/>
        <end position="363"/>
    </location>
</feature>
<name>A0A199VXC9_ANACO</name>
<dbReference type="SUPFAM" id="SSF48452">
    <property type="entry name" value="TPR-like"/>
    <property type="match status" value="1"/>
</dbReference>
<evidence type="ECO:0000256" key="1">
    <source>
        <dbReference type="ARBA" id="ARBA00007626"/>
    </source>
</evidence>
<evidence type="ECO:0000256" key="2">
    <source>
        <dbReference type="ARBA" id="ARBA00022737"/>
    </source>
</evidence>
<protein>
    <submittedName>
        <fullName evidence="5">Pentatricopeptide repeat-containing protein</fullName>
    </submittedName>
</protein>
<keyword evidence="2" id="KW-0677">Repeat</keyword>
<evidence type="ECO:0000256" key="3">
    <source>
        <dbReference type="ARBA" id="ARBA00022946"/>
    </source>
</evidence>
<feature type="repeat" description="PPR" evidence="4">
    <location>
        <begin position="223"/>
        <end position="257"/>
    </location>
</feature>
<reference evidence="5 6" key="1">
    <citation type="journal article" date="2016" name="DNA Res.">
        <title>The draft genome of MD-2 pineapple using hybrid error correction of long reads.</title>
        <authorList>
            <person name="Redwan R.M."/>
            <person name="Saidin A."/>
            <person name="Kumar S.V."/>
        </authorList>
    </citation>
    <scope>NUCLEOTIDE SEQUENCE [LARGE SCALE GENOMIC DNA]</scope>
    <source>
        <strain evidence="6">cv. MD2</strain>
        <tissue evidence="5">Leaf</tissue>
    </source>
</reference>
<dbReference type="GO" id="GO:0009507">
    <property type="term" value="C:chloroplast"/>
    <property type="evidence" value="ECO:0007669"/>
    <property type="project" value="TreeGrafter"/>
</dbReference>
<feature type="repeat" description="PPR" evidence="4">
    <location>
        <begin position="500"/>
        <end position="534"/>
    </location>
</feature>
<dbReference type="PANTHER" id="PTHR47936">
    <property type="entry name" value="PPR_LONG DOMAIN-CONTAINING PROTEIN"/>
    <property type="match status" value="1"/>
</dbReference>
<feature type="repeat" description="PPR" evidence="4">
    <location>
        <begin position="535"/>
        <end position="569"/>
    </location>
</feature>
<gene>
    <name evidence="5" type="ORF">ACMD2_12373</name>
</gene>
<dbReference type="GO" id="GO:0010019">
    <property type="term" value="P:chloroplast-nucleus signaling pathway"/>
    <property type="evidence" value="ECO:0007669"/>
    <property type="project" value="TreeGrafter"/>
</dbReference>